<proteinExistence type="predicted"/>
<name>A0A517Y067_9BACT</name>
<evidence type="ECO:0000259" key="4">
    <source>
        <dbReference type="Pfam" id="PF13598"/>
    </source>
</evidence>
<dbReference type="Pfam" id="PF13598">
    <property type="entry name" value="DUF4139"/>
    <property type="match status" value="1"/>
</dbReference>
<evidence type="ECO:0000256" key="1">
    <source>
        <dbReference type="SAM" id="Coils"/>
    </source>
</evidence>
<dbReference type="EMBL" id="CP036273">
    <property type="protein sequence ID" value="QDU23157.1"/>
    <property type="molecule type" value="Genomic_DNA"/>
</dbReference>
<keyword evidence="7" id="KW-1185">Reference proteome</keyword>
<keyword evidence="3" id="KW-0732">Signal</keyword>
<dbReference type="Proteomes" id="UP000319576">
    <property type="component" value="Chromosome"/>
</dbReference>
<dbReference type="Pfam" id="PF13600">
    <property type="entry name" value="DUF4140"/>
    <property type="match status" value="1"/>
</dbReference>
<dbReference type="PANTHER" id="PTHR31005">
    <property type="entry name" value="DUF4139 DOMAIN-CONTAINING PROTEIN"/>
    <property type="match status" value="1"/>
</dbReference>
<evidence type="ECO:0000259" key="5">
    <source>
        <dbReference type="Pfam" id="PF13600"/>
    </source>
</evidence>
<dbReference type="InterPro" id="IPR037291">
    <property type="entry name" value="DUF4139"/>
</dbReference>
<keyword evidence="1" id="KW-0175">Coiled coil</keyword>
<evidence type="ECO:0008006" key="8">
    <source>
        <dbReference type="Google" id="ProtNLM"/>
    </source>
</evidence>
<sequence precursor="true">MRRALPLLAVGLLAALSGARAQDGAVKAAPSKITAVTLYQQTALVTREVTLPEAPGLSEVVVSPLPAHTLQSSLYAEGGEGIRVLSVRFRTRAIAEDTREDVRKVELQIKTLTQKQATIQAELKAVEDNLKLLDKLEGFTAKGLDNLTDKGQLDADKIIVLAKFVQDDRSKRSKEAQLLKQELEGNTTQLAFAKRLLGEKSGGVVRTERDAVITVDKKAGAAATVRLNYLVSNANWRPVYKLRAGTKDKDAVSLEYLAAIEQQTGEDWTGVNLTLSTAQPLLNAAPPDLRVLAVTVGGPGLAMSDPKAPGQPGSSASGPGGGMPSASAIARDLDKQAKGQRAAAAENYRQNKDDVAAKLTNDAAAVEQFCDLFLDDAAGKGIPGAAAAREGPSVAYRVKGGASLPSRGDEQVLEIDRFDLAPKFYYKAVPVLTPNVYRLADLTNTSDHVLLPGEATMYLGSDFVGQTKLPLVAAGKGFTVGFGADPQLQVTRTLTEKNRTTQGGNQVLTFKYQVSLSSYKREPVPVQVWDRVPSAESAMTIAVTVNNPTPALSTEAAYLREDRPKGLLRWDVSLRPDQNGEKALPIGYEFKMELDRNVNIGGFLAR</sequence>
<feature type="signal peptide" evidence="3">
    <location>
        <begin position="1"/>
        <end position="21"/>
    </location>
</feature>
<feature type="domain" description="DUF4140" evidence="5">
    <location>
        <begin position="36"/>
        <end position="133"/>
    </location>
</feature>
<feature type="domain" description="DUF4139" evidence="4">
    <location>
        <begin position="225"/>
        <end position="581"/>
    </location>
</feature>
<evidence type="ECO:0000313" key="7">
    <source>
        <dbReference type="Proteomes" id="UP000319576"/>
    </source>
</evidence>
<dbReference type="InterPro" id="IPR025554">
    <property type="entry name" value="DUF4140"/>
</dbReference>
<evidence type="ECO:0000256" key="2">
    <source>
        <dbReference type="SAM" id="MobiDB-lite"/>
    </source>
</evidence>
<feature type="region of interest" description="Disordered" evidence="2">
    <location>
        <begin position="302"/>
        <end position="327"/>
    </location>
</feature>
<feature type="compositionally biased region" description="Low complexity" evidence="2">
    <location>
        <begin position="306"/>
        <end position="317"/>
    </location>
</feature>
<protein>
    <recommendedName>
        <fullName evidence="8">Mucoidy inhibitor MuiA family protein</fullName>
    </recommendedName>
</protein>
<dbReference type="InterPro" id="IPR011935">
    <property type="entry name" value="CHP02231"/>
</dbReference>
<dbReference type="PANTHER" id="PTHR31005:SF8">
    <property type="entry name" value="DUF4139 DOMAIN-CONTAINING PROTEIN"/>
    <property type="match status" value="1"/>
</dbReference>
<dbReference type="OrthoDB" id="9777444at2"/>
<reference evidence="6 7" key="1">
    <citation type="submission" date="2019-02" db="EMBL/GenBank/DDBJ databases">
        <title>Deep-cultivation of Planctomycetes and their phenomic and genomic characterization uncovers novel biology.</title>
        <authorList>
            <person name="Wiegand S."/>
            <person name="Jogler M."/>
            <person name="Boedeker C."/>
            <person name="Pinto D."/>
            <person name="Vollmers J."/>
            <person name="Rivas-Marin E."/>
            <person name="Kohn T."/>
            <person name="Peeters S.H."/>
            <person name="Heuer A."/>
            <person name="Rast P."/>
            <person name="Oberbeckmann S."/>
            <person name="Bunk B."/>
            <person name="Jeske O."/>
            <person name="Meyerdierks A."/>
            <person name="Storesund J.E."/>
            <person name="Kallscheuer N."/>
            <person name="Luecker S."/>
            <person name="Lage O.M."/>
            <person name="Pohl T."/>
            <person name="Merkel B.J."/>
            <person name="Hornburger P."/>
            <person name="Mueller R.-W."/>
            <person name="Bruemmer F."/>
            <person name="Labrenz M."/>
            <person name="Spormann A.M."/>
            <person name="Op den Camp H."/>
            <person name="Overmann J."/>
            <person name="Amann R."/>
            <person name="Jetten M.S.M."/>
            <person name="Mascher T."/>
            <person name="Medema M.H."/>
            <person name="Devos D.P."/>
            <person name="Kaster A.-K."/>
            <person name="Ovreas L."/>
            <person name="Rohde M."/>
            <person name="Galperin M.Y."/>
            <person name="Jogler C."/>
        </authorList>
    </citation>
    <scope>NUCLEOTIDE SEQUENCE [LARGE SCALE GENOMIC DNA]</scope>
    <source>
        <strain evidence="6 7">ETA_A1</strain>
    </source>
</reference>
<evidence type="ECO:0000313" key="6">
    <source>
        <dbReference type="EMBL" id="QDU23157.1"/>
    </source>
</evidence>
<gene>
    <name evidence="6" type="ORF">ETAA1_51490</name>
</gene>
<dbReference type="AlphaFoldDB" id="A0A517Y067"/>
<dbReference type="KEGG" id="uli:ETAA1_51490"/>
<dbReference type="NCBIfam" id="TIGR02231">
    <property type="entry name" value="mucoidy inhibitor MuiA family protein"/>
    <property type="match status" value="2"/>
</dbReference>
<feature type="chain" id="PRO_5022023148" description="Mucoidy inhibitor MuiA family protein" evidence="3">
    <location>
        <begin position="22"/>
        <end position="606"/>
    </location>
</feature>
<accession>A0A517Y067</accession>
<dbReference type="RefSeq" id="WP_145243255.1">
    <property type="nucleotide sequence ID" value="NZ_CP036273.1"/>
</dbReference>
<organism evidence="6 7">
    <name type="scientific">Urbifossiella limnaea</name>
    <dbReference type="NCBI Taxonomy" id="2528023"/>
    <lineage>
        <taxon>Bacteria</taxon>
        <taxon>Pseudomonadati</taxon>
        <taxon>Planctomycetota</taxon>
        <taxon>Planctomycetia</taxon>
        <taxon>Gemmatales</taxon>
        <taxon>Gemmataceae</taxon>
        <taxon>Urbifossiella</taxon>
    </lineage>
</organism>
<feature type="coiled-coil region" evidence="1">
    <location>
        <begin position="95"/>
        <end position="129"/>
    </location>
</feature>
<evidence type="ECO:0000256" key="3">
    <source>
        <dbReference type="SAM" id="SignalP"/>
    </source>
</evidence>